<keyword evidence="1" id="KW-0472">Membrane</keyword>
<dbReference type="EMBL" id="AP015030">
    <property type="protein sequence ID" value="BAW26953.1"/>
    <property type="molecule type" value="Genomic_DNA"/>
</dbReference>
<keyword evidence="1" id="KW-0812">Transmembrane</keyword>
<keyword evidence="2" id="KW-0614">Plasmid</keyword>
<protein>
    <submittedName>
        <fullName evidence="2">Uncharacterized protein</fullName>
    </submittedName>
</protein>
<dbReference type="AlphaFoldDB" id="A0A1L7NNE9"/>
<evidence type="ECO:0000313" key="3">
    <source>
        <dbReference type="Proteomes" id="UP000218731"/>
    </source>
</evidence>
<gene>
    <name evidence="2" type="ORF">KF715C_pA4480</name>
</gene>
<evidence type="ECO:0000256" key="1">
    <source>
        <dbReference type="SAM" id="Phobius"/>
    </source>
</evidence>
<accession>A0A1L7NNE9</accession>
<geneLocation type="plasmid" evidence="3">
    <name>pkf715a dna</name>
</geneLocation>
<organism evidence="2 3">
    <name type="scientific">Pseudomonas putida</name>
    <name type="common">Arthrobacter siderocapsulatus</name>
    <dbReference type="NCBI Taxonomy" id="303"/>
    <lineage>
        <taxon>Bacteria</taxon>
        <taxon>Pseudomonadati</taxon>
        <taxon>Pseudomonadota</taxon>
        <taxon>Gammaproteobacteria</taxon>
        <taxon>Pseudomonadales</taxon>
        <taxon>Pseudomonadaceae</taxon>
        <taxon>Pseudomonas</taxon>
    </lineage>
</organism>
<dbReference type="Proteomes" id="UP000218731">
    <property type="component" value="Plasmid pKF715A"/>
</dbReference>
<evidence type="ECO:0000313" key="2">
    <source>
        <dbReference type="EMBL" id="BAW26953.1"/>
    </source>
</evidence>
<reference evidence="2 3" key="1">
    <citation type="submission" date="2015-11" db="EMBL/GenBank/DDBJ databases">
        <title>Complete genome sequencing of a biphenyl-degrading bacterium, Pseudomonas putida KF715 (=NBRC110667).</title>
        <authorList>
            <person name="Suenaga H."/>
            <person name="Fujihara N."/>
            <person name="Watanabe T."/>
            <person name="Hirose J."/>
            <person name="Kimura N."/>
            <person name="Yamazoe A."/>
            <person name="Hosoyama A."/>
            <person name="Shimodaira J."/>
            <person name="Furukawa K."/>
        </authorList>
    </citation>
    <scope>NUCLEOTIDE SEQUENCE [LARGE SCALE GENOMIC DNA]</scope>
    <source>
        <strain evidence="2 3">KF715</strain>
        <plasmid evidence="3">Plasmid pkf715a dna</plasmid>
    </source>
</reference>
<feature type="transmembrane region" description="Helical" evidence="1">
    <location>
        <begin position="21"/>
        <end position="42"/>
    </location>
</feature>
<name>A0A1L7NNE9_PSEPU</name>
<proteinExistence type="predicted"/>
<keyword evidence="1" id="KW-1133">Transmembrane helix</keyword>
<sequence length="52" mass="5578">MIDWLTSVLFNDQCGPAAVNWWGWLLLGGFFGGGGLLLGALLTSPGLFGDWH</sequence>